<dbReference type="RefSeq" id="WP_061971885.1">
    <property type="nucleotide sequence ID" value="NZ_FMAV01000002.1"/>
</dbReference>
<feature type="domain" description="Phosphoribosyltransferase" evidence="2">
    <location>
        <begin position="160"/>
        <end position="235"/>
    </location>
</feature>
<dbReference type="Pfam" id="PF00156">
    <property type="entry name" value="Pribosyltran"/>
    <property type="match status" value="1"/>
</dbReference>
<dbReference type="CDD" id="cd06223">
    <property type="entry name" value="PRTases_typeI"/>
    <property type="match status" value="1"/>
</dbReference>
<dbReference type="SUPFAM" id="SSF53271">
    <property type="entry name" value="PRTase-like"/>
    <property type="match status" value="1"/>
</dbReference>
<protein>
    <recommendedName>
        <fullName evidence="2">Phosphoribosyltransferase domain-containing protein</fullName>
    </recommendedName>
</protein>
<proteinExistence type="inferred from homology"/>
<name>A0A0V8J7I9_9BACL</name>
<evidence type="ECO:0000259" key="2">
    <source>
        <dbReference type="Pfam" id="PF00156"/>
    </source>
</evidence>
<evidence type="ECO:0000256" key="1">
    <source>
        <dbReference type="ARBA" id="ARBA00008007"/>
    </source>
</evidence>
<comment type="caution">
    <text evidence="3">The sequence shown here is derived from an EMBL/GenBank/DDBJ whole genome shotgun (WGS) entry which is preliminary data.</text>
</comment>
<keyword evidence="4" id="KW-1185">Reference proteome</keyword>
<dbReference type="AlphaFoldDB" id="A0A0V8J7I9"/>
<comment type="similarity">
    <text evidence="1">Belongs to the ComF/GntX family.</text>
</comment>
<dbReference type="OrthoDB" id="9779910at2"/>
<organism evidence="3 4">
    <name type="scientific">Fictibacillus enclensis</name>
    <dbReference type="NCBI Taxonomy" id="1017270"/>
    <lineage>
        <taxon>Bacteria</taxon>
        <taxon>Bacillati</taxon>
        <taxon>Bacillota</taxon>
        <taxon>Bacilli</taxon>
        <taxon>Bacillales</taxon>
        <taxon>Fictibacillaceae</taxon>
        <taxon>Fictibacillus</taxon>
    </lineage>
</organism>
<dbReference type="Gene3D" id="3.40.50.2020">
    <property type="match status" value="1"/>
</dbReference>
<dbReference type="InterPro" id="IPR029057">
    <property type="entry name" value="PRTase-like"/>
</dbReference>
<sequence>MNFCLYCHKAFYEPVSWSFIAGLSEAMLFCEECSSSLERINGEYCEICGRSFILFPEQYRQKHCCTDCIRWEESKEWSGLLTKNRSLYVYNDFLKQIISTLKYRGDAELAQGFRAPFRKLYKKEFRGMLIVPIPLSEERHYERGFNQAMLLAELLGGELLFPLERVIHEKKQSKKSRKERMDIKENIFQASKEAERIRGQSVLLIDDVYTTGATIRQAAKVMLESGACEVSSMTVGR</sequence>
<gene>
    <name evidence="3" type="ORF">AS030_10930</name>
</gene>
<evidence type="ECO:0000313" key="4">
    <source>
        <dbReference type="Proteomes" id="UP000054099"/>
    </source>
</evidence>
<dbReference type="PANTHER" id="PTHR47505">
    <property type="entry name" value="DNA UTILIZATION PROTEIN YHGH"/>
    <property type="match status" value="1"/>
</dbReference>
<dbReference type="PANTHER" id="PTHR47505:SF1">
    <property type="entry name" value="DNA UTILIZATION PROTEIN YHGH"/>
    <property type="match status" value="1"/>
</dbReference>
<reference evidence="3 4" key="1">
    <citation type="journal article" date="2014" name="Antonie Van Leeuwenhoek">
        <title>Fictibacillus enclensis sp. nov., isolated from marine sediment.</title>
        <authorList>
            <person name="Dastager S.G."/>
            <person name="Mawlankar R."/>
            <person name="Srinivasan K."/>
            <person name="Tang S.K."/>
            <person name="Lee J.C."/>
            <person name="Ramana V.V."/>
            <person name="Shouche Y.S."/>
        </authorList>
    </citation>
    <scope>NUCLEOTIDE SEQUENCE [LARGE SCALE GENOMIC DNA]</scope>
    <source>
        <strain evidence="3 4">NIO-1003</strain>
    </source>
</reference>
<dbReference type="Proteomes" id="UP000054099">
    <property type="component" value="Unassembled WGS sequence"/>
</dbReference>
<evidence type="ECO:0000313" key="3">
    <source>
        <dbReference type="EMBL" id="KSU83094.1"/>
    </source>
</evidence>
<accession>A0A0V8J7I9</accession>
<dbReference type="InterPro" id="IPR051910">
    <property type="entry name" value="ComF/GntX_DNA_util-trans"/>
</dbReference>
<dbReference type="InterPro" id="IPR000836">
    <property type="entry name" value="PRTase_dom"/>
</dbReference>
<dbReference type="EMBL" id="LNQN01000002">
    <property type="protein sequence ID" value="KSU83094.1"/>
    <property type="molecule type" value="Genomic_DNA"/>
</dbReference>